<accession>A0A2M7FZS1</accession>
<name>A0A2M7FZS1_9BACT</name>
<evidence type="ECO:0000256" key="2">
    <source>
        <dbReference type="ARBA" id="ARBA00022763"/>
    </source>
</evidence>
<dbReference type="Proteomes" id="UP000231019">
    <property type="component" value="Unassembled WGS sequence"/>
</dbReference>
<keyword evidence="3" id="KW-0234">DNA repair</keyword>
<reference evidence="4 5" key="1">
    <citation type="submission" date="2017-09" db="EMBL/GenBank/DDBJ databases">
        <title>Depth-based differentiation of microbial function through sediment-hosted aquifers and enrichment of novel symbionts in the deep terrestrial subsurface.</title>
        <authorList>
            <person name="Probst A.J."/>
            <person name="Ladd B."/>
            <person name="Jarett J.K."/>
            <person name="Geller-Mcgrath D.E."/>
            <person name="Sieber C.M."/>
            <person name="Emerson J.B."/>
            <person name="Anantharaman K."/>
            <person name="Thomas B.C."/>
            <person name="Malmstrom R."/>
            <person name="Stieglmeier M."/>
            <person name="Klingl A."/>
            <person name="Woyke T."/>
            <person name="Ryan C.M."/>
            <person name="Banfield J.F."/>
        </authorList>
    </citation>
    <scope>NUCLEOTIDE SEQUENCE [LARGE SCALE GENOMIC DNA]</scope>
    <source>
        <strain evidence="4">CG17_big_fil_post_rev_8_21_14_2_50_48_46</strain>
    </source>
</reference>
<sequence length="245" mass="28138">MRVNQDALLALRQEIPYKWKVQTARSWGCECVAYIDARQVMDLLDEVVGPENWQDHYREVAGKIYCDLSILIEDEWITKSDCGTASHFEADKGQASDAFKRAAVKWGIGRFLYQLGTVRTKSLEIGKDDRGNPRFGPADEQSQRIYNLTGYIHSMQTRKKQNLEPLKKQAAANKPVTPSVEPATQPQRDEIRMLCESLGWSGSEFSKYLHAREIRWKDLNREQAARLINTLENQVSTENKLFSKI</sequence>
<protein>
    <submittedName>
        <fullName evidence="4">Uncharacterized protein</fullName>
    </submittedName>
</protein>
<evidence type="ECO:0000256" key="1">
    <source>
        <dbReference type="ARBA" id="ARBA00006638"/>
    </source>
</evidence>
<comment type="similarity">
    <text evidence="1">Belongs to the RAD52 family.</text>
</comment>
<proteinExistence type="inferred from homology"/>
<dbReference type="Pfam" id="PF04098">
    <property type="entry name" value="Rad52_Rad22"/>
    <property type="match status" value="1"/>
</dbReference>
<evidence type="ECO:0000313" key="4">
    <source>
        <dbReference type="EMBL" id="PIW14912.1"/>
    </source>
</evidence>
<dbReference type="AlphaFoldDB" id="A0A2M7FZS1"/>
<keyword evidence="2" id="KW-0227">DNA damage</keyword>
<dbReference type="GO" id="GO:0006281">
    <property type="term" value="P:DNA repair"/>
    <property type="evidence" value="ECO:0007669"/>
    <property type="project" value="UniProtKB-KW"/>
</dbReference>
<dbReference type="InterPro" id="IPR041247">
    <property type="entry name" value="Rad52_fam"/>
</dbReference>
<comment type="caution">
    <text evidence="4">The sequence shown here is derived from an EMBL/GenBank/DDBJ whole genome shotgun (WGS) entry which is preliminary data.</text>
</comment>
<gene>
    <name evidence="4" type="ORF">COW36_19895</name>
</gene>
<organism evidence="4 5">
    <name type="scientific">bacterium (Candidatus Blackallbacteria) CG17_big_fil_post_rev_8_21_14_2_50_48_46</name>
    <dbReference type="NCBI Taxonomy" id="2014261"/>
    <lineage>
        <taxon>Bacteria</taxon>
        <taxon>Candidatus Blackallbacteria</taxon>
    </lineage>
</organism>
<evidence type="ECO:0000313" key="5">
    <source>
        <dbReference type="Proteomes" id="UP000231019"/>
    </source>
</evidence>
<evidence type="ECO:0000256" key="3">
    <source>
        <dbReference type="ARBA" id="ARBA00023204"/>
    </source>
</evidence>
<dbReference type="EMBL" id="PFFQ01000055">
    <property type="protein sequence ID" value="PIW14912.1"/>
    <property type="molecule type" value="Genomic_DNA"/>
</dbReference>